<reference evidence="4 5" key="1">
    <citation type="submission" date="2019-06" db="EMBL/GenBank/DDBJ databases">
        <title>Draft genome of Aliikangiella marina GYP-15.</title>
        <authorList>
            <person name="Wang G."/>
        </authorList>
    </citation>
    <scope>NUCLEOTIDE SEQUENCE [LARGE SCALE GENOMIC DNA]</scope>
    <source>
        <strain evidence="4 5">GYP-15</strain>
    </source>
</reference>
<dbReference type="PANTHER" id="PTHR38772">
    <property type="match status" value="1"/>
</dbReference>
<comment type="subcellular location">
    <subcellularLocation>
        <location evidence="1">Cytoplasm</location>
        <location evidence="1">Nucleoid</location>
    </subcellularLocation>
</comment>
<evidence type="ECO:0000313" key="5">
    <source>
        <dbReference type="Proteomes" id="UP000317839"/>
    </source>
</evidence>
<dbReference type="OrthoDB" id="9131762at2"/>
<organism evidence="4 5">
    <name type="scientific">Aliikangiella marina</name>
    <dbReference type="NCBI Taxonomy" id="1712262"/>
    <lineage>
        <taxon>Bacteria</taxon>
        <taxon>Pseudomonadati</taxon>
        <taxon>Pseudomonadota</taxon>
        <taxon>Gammaproteobacteria</taxon>
        <taxon>Oceanospirillales</taxon>
        <taxon>Pleioneaceae</taxon>
        <taxon>Aliikangiella</taxon>
    </lineage>
</organism>
<dbReference type="PANTHER" id="PTHR38772:SF1">
    <property type="entry name" value="NUCLEOID-ASSOCIATED PROTEIN YEJK"/>
    <property type="match status" value="1"/>
</dbReference>
<dbReference type="GO" id="GO:0003690">
    <property type="term" value="F:double-stranded DNA binding"/>
    <property type="evidence" value="ECO:0007669"/>
    <property type="project" value="TreeGrafter"/>
</dbReference>
<dbReference type="GO" id="GO:0043590">
    <property type="term" value="C:bacterial nucleoid"/>
    <property type="evidence" value="ECO:0007669"/>
    <property type="project" value="TreeGrafter"/>
</dbReference>
<dbReference type="Proteomes" id="UP000317839">
    <property type="component" value="Unassembled WGS sequence"/>
</dbReference>
<sequence length="336" mass="39031">MSIKHCIIHSIKRPQEGGEVSINIRKAENTPEGPIVSLFTQLKHSFQRSAVRQYGLFDPEQSDNPLPGWLKQLESESMGFASVTKNLTEHFKLKLEEIKDGFSAHLLFVVEELLEESHLYIFWINHTEAQFIDSELDIENLEYIEASKMNYVMKLDFNQWQVENWQQYLTVITSRGNKEIGHAFLQFCGFVSSVNLQQQTDEFLTIVDEYAQTLSDEDSKTYKNKIVDYCVEQDMQGNAVNIKNLSEELNSQNPEHFSDFVKEKQEEPKEEIYAHRNSLKKFVRFYGREKDLSISFSSDMMGDNIIYNPDSGELILKSVPKSLQQQIAKYLNNVKE</sequence>
<keyword evidence="3" id="KW-0963">Cytoplasm</keyword>
<keyword evidence="5" id="KW-1185">Reference proteome</keyword>
<name>A0A545TBV2_9GAMM</name>
<comment type="similarity">
    <text evidence="2">Belongs to the YejK family.</text>
</comment>
<evidence type="ECO:0000313" key="4">
    <source>
        <dbReference type="EMBL" id="TQV74702.1"/>
    </source>
</evidence>
<dbReference type="InterPro" id="IPR007358">
    <property type="entry name" value="Nucleoid_associated_NdpA"/>
</dbReference>
<dbReference type="RefSeq" id="WP_142941316.1">
    <property type="nucleotide sequence ID" value="NZ_VIKR01000002.1"/>
</dbReference>
<protein>
    <submittedName>
        <fullName evidence="4">Nucleoid-associated protein NdpA</fullName>
    </submittedName>
</protein>
<evidence type="ECO:0000256" key="1">
    <source>
        <dbReference type="ARBA" id="ARBA00004453"/>
    </source>
</evidence>
<dbReference type="GO" id="GO:0003727">
    <property type="term" value="F:single-stranded RNA binding"/>
    <property type="evidence" value="ECO:0007669"/>
    <property type="project" value="TreeGrafter"/>
</dbReference>
<dbReference type="AlphaFoldDB" id="A0A545TBV2"/>
<proteinExistence type="inferred from homology"/>
<dbReference type="Pfam" id="PF04245">
    <property type="entry name" value="NA37"/>
    <property type="match status" value="1"/>
</dbReference>
<evidence type="ECO:0000256" key="3">
    <source>
        <dbReference type="ARBA" id="ARBA00022490"/>
    </source>
</evidence>
<accession>A0A545TBV2</accession>
<dbReference type="EMBL" id="VIKR01000002">
    <property type="protein sequence ID" value="TQV74702.1"/>
    <property type="molecule type" value="Genomic_DNA"/>
</dbReference>
<comment type="caution">
    <text evidence="4">The sequence shown here is derived from an EMBL/GenBank/DDBJ whole genome shotgun (WGS) entry which is preliminary data.</text>
</comment>
<gene>
    <name evidence="4" type="ORF">FLL45_07000</name>
</gene>
<evidence type="ECO:0000256" key="2">
    <source>
        <dbReference type="ARBA" id="ARBA00009035"/>
    </source>
</evidence>